<name>A0A8J6TUB7_9BACT</name>
<evidence type="ECO:0000313" key="2">
    <source>
        <dbReference type="Proteomes" id="UP000605201"/>
    </source>
</evidence>
<protein>
    <submittedName>
        <fullName evidence="1">Uncharacterized protein</fullName>
    </submittedName>
</protein>
<organism evidence="1 2">
    <name type="scientific">Candidatus Desulfatibia vada</name>
    <dbReference type="NCBI Taxonomy" id="2841696"/>
    <lineage>
        <taxon>Bacteria</taxon>
        <taxon>Pseudomonadati</taxon>
        <taxon>Thermodesulfobacteriota</taxon>
        <taxon>Desulfobacteria</taxon>
        <taxon>Desulfobacterales</taxon>
        <taxon>Desulfobacterales incertae sedis</taxon>
        <taxon>Candidatus Desulfatibia</taxon>
    </lineage>
</organism>
<evidence type="ECO:0000313" key="1">
    <source>
        <dbReference type="EMBL" id="MBC8432892.1"/>
    </source>
</evidence>
<comment type="caution">
    <text evidence="1">The sequence shown here is derived from an EMBL/GenBank/DDBJ whole genome shotgun (WGS) entry which is preliminary data.</text>
</comment>
<gene>
    <name evidence="1" type="ORF">H8D96_13360</name>
</gene>
<dbReference type="Proteomes" id="UP000605201">
    <property type="component" value="Unassembled WGS sequence"/>
</dbReference>
<accession>A0A8J6TUB7</accession>
<reference evidence="1 2" key="1">
    <citation type="submission" date="2020-08" db="EMBL/GenBank/DDBJ databases">
        <title>Bridging the membrane lipid divide: bacteria of the FCB group superphylum have the potential to synthesize archaeal ether lipids.</title>
        <authorList>
            <person name="Villanueva L."/>
            <person name="Von Meijenfeldt F.A.B."/>
            <person name="Westbye A.B."/>
            <person name="Yadav S."/>
            <person name="Hopmans E.C."/>
            <person name="Dutilh B.E."/>
            <person name="Sinninghe Damste J.S."/>
        </authorList>
    </citation>
    <scope>NUCLEOTIDE SEQUENCE [LARGE SCALE GENOMIC DNA]</scope>
    <source>
        <strain evidence="1">NIOZ-UU17</strain>
    </source>
</reference>
<dbReference type="AlphaFoldDB" id="A0A8J6TUB7"/>
<proteinExistence type="predicted"/>
<dbReference type="EMBL" id="JACNIG010000253">
    <property type="protein sequence ID" value="MBC8432892.1"/>
    <property type="molecule type" value="Genomic_DNA"/>
</dbReference>
<sequence>MTSDNFKDQCSDMTKEFNIQIPCRLAERVEAYAKENNADIAGVVIEALDTFLRDQKNK</sequence>